<organism evidence="2 3">
    <name type="scientific">Natronococcus pandeyae</name>
    <dbReference type="NCBI Taxonomy" id="2055836"/>
    <lineage>
        <taxon>Archaea</taxon>
        <taxon>Methanobacteriati</taxon>
        <taxon>Methanobacteriota</taxon>
        <taxon>Stenosarchaea group</taxon>
        <taxon>Halobacteria</taxon>
        <taxon>Halobacteriales</taxon>
        <taxon>Natrialbaceae</taxon>
        <taxon>Natronococcus</taxon>
    </lineage>
</organism>
<dbReference type="Proteomes" id="UP000766904">
    <property type="component" value="Unassembled WGS sequence"/>
</dbReference>
<dbReference type="EMBL" id="PHNJ01000016">
    <property type="protein sequence ID" value="TYL36661.1"/>
    <property type="molecule type" value="Genomic_DNA"/>
</dbReference>
<evidence type="ECO:0000313" key="2">
    <source>
        <dbReference type="EMBL" id="TYL36661.1"/>
    </source>
</evidence>
<name>A0A8J8PZJ4_9EURY</name>
<sequence>MVALDTVFELLRDERRRYALYYLYDRDGPVSVRELVEAIEEWEDDPASRHDSLETFEEIMVELKHVHLPRSSEAEFIQYDPDQGLIQIQGSPQEFDALVTVARLIEKPDQ</sequence>
<dbReference type="InterPro" id="IPR055768">
    <property type="entry name" value="DUF7344"/>
</dbReference>
<accession>A0A8J8PZJ4</accession>
<comment type="caution">
    <text evidence="2">The sequence shown here is derived from an EMBL/GenBank/DDBJ whole genome shotgun (WGS) entry which is preliminary data.</text>
</comment>
<feature type="domain" description="DUF7344" evidence="1">
    <location>
        <begin position="8"/>
        <end position="86"/>
    </location>
</feature>
<keyword evidence="3" id="KW-1185">Reference proteome</keyword>
<evidence type="ECO:0000313" key="3">
    <source>
        <dbReference type="Proteomes" id="UP000766904"/>
    </source>
</evidence>
<gene>
    <name evidence="2" type="ORF">CV102_21680</name>
</gene>
<evidence type="ECO:0000259" key="1">
    <source>
        <dbReference type="Pfam" id="PF24035"/>
    </source>
</evidence>
<dbReference type="OrthoDB" id="241828at2157"/>
<proteinExistence type="predicted"/>
<protein>
    <recommendedName>
        <fullName evidence="1">DUF7344 domain-containing protein</fullName>
    </recommendedName>
</protein>
<dbReference type="AlphaFoldDB" id="A0A8J8PZJ4"/>
<reference evidence="2" key="1">
    <citation type="submission" date="2017-11" db="EMBL/GenBank/DDBJ databases">
        <authorList>
            <person name="Kajale S.C."/>
            <person name="Sharma A."/>
        </authorList>
    </citation>
    <scope>NUCLEOTIDE SEQUENCE</scope>
    <source>
        <strain evidence="2">LS1_42</strain>
    </source>
</reference>
<dbReference type="RefSeq" id="WP_148860088.1">
    <property type="nucleotide sequence ID" value="NZ_PHNJ01000016.1"/>
</dbReference>
<dbReference type="Pfam" id="PF24035">
    <property type="entry name" value="DUF7344"/>
    <property type="match status" value="1"/>
</dbReference>